<dbReference type="InterPro" id="IPR036046">
    <property type="entry name" value="Acylphosphatase-like_dom_sf"/>
</dbReference>
<evidence type="ECO:0000313" key="5">
    <source>
        <dbReference type="Proteomes" id="UP001279734"/>
    </source>
</evidence>
<keyword evidence="5" id="KW-1185">Reference proteome</keyword>
<dbReference type="Gene3D" id="3.30.70.100">
    <property type="match status" value="1"/>
</dbReference>
<dbReference type="PRINTS" id="PR00112">
    <property type="entry name" value="ACYLPHPHTASE"/>
</dbReference>
<dbReference type="SUPFAM" id="SSF54975">
    <property type="entry name" value="Acylphosphatase/BLUF domain-like"/>
    <property type="match status" value="1"/>
</dbReference>
<sequence>MTASLHWRLATAIIDVGRRFSTSERTVRFAQTKSYDGDPQKTQLEYPGVVSIIRTLEKSIYPSALEPRLLPLQILEFSSYLFDFLFSIAICASETPQNHHRLRSGSNRVGFPGSSLLLLHRPCSPALWVPLMSPIESHTAPPTKTVRCVIKGRVQGVFYRNWTVENATQLGLKGWVRNRRDGSVEALFSGKPEVVDEMQQRCHRGPPDAIVTGFEYFPSNDEEAGTGFERKPTV</sequence>
<dbReference type="EC" id="3.6.1.7" evidence="1"/>
<feature type="active site" evidence="1">
    <location>
        <position position="160"/>
    </location>
</feature>
<dbReference type="PROSITE" id="PS51160">
    <property type="entry name" value="ACYLPHOSPHATASE_3"/>
    <property type="match status" value="1"/>
</dbReference>
<dbReference type="Pfam" id="PF00708">
    <property type="entry name" value="Acylphosphatase"/>
    <property type="match status" value="1"/>
</dbReference>
<dbReference type="PANTHER" id="PTHR47268">
    <property type="entry name" value="ACYLPHOSPHATASE"/>
    <property type="match status" value="1"/>
</dbReference>
<dbReference type="GO" id="GO:0003998">
    <property type="term" value="F:acylphosphatase activity"/>
    <property type="evidence" value="ECO:0007669"/>
    <property type="project" value="UniProtKB-EC"/>
</dbReference>
<keyword evidence="1" id="KW-0378">Hydrolase</keyword>
<evidence type="ECO:0000313" key="4">
    <source>
        <dbReference type="EMBL" id="GMH23192.1"/>
    </source>
</evidence>
<dbReference type="PROSITE" id="PS00151">
    <property type="entry name" value="ACYLPHOSPHATASE_2"/>
    <property type="match status" value="1"/>
</dbReference>
<protein>
    <recommendedName>
        <fullName evidence="1">acylphosphatase</fullName>
        <ecNumber evidence="1">3.6.1.7</ecNumber>
    </recommendedName>
</protein>
<comment type="similarity">
    <text evidence="2">Belongs to the acylphosphatase family.</text>
</comment>
<feature type="domain" description="Acylphosphatase-like" evidence="3">
    <location>
        <begin position="145"/>
        <end position="232"/>
    </location>
</feature>
<accession>A0AAD3T712</accession>
<gene>
    <name evidence="4" type="ORF">Nepgr_025035</name>
</gene>
<evidence type="ECO:0000259" key="3">
    <source>
        <dbReference type="PROSITE" id="PS51160"/>
    </source>
</evidence>
<feature type="active site" evidence="1">
    <location>
        <position position="178"/>
    </location>
</feature>
<reference evidence="4" key="1">
    <citation type="submission" date="2023-05" db="EMBL/GenBank/DDBJ databases">
        <title>Nepenthes gracilis genome sequencing.</title>
        <authorList>
            <person name="Fukushima K."/>
        </authorList>
    </citation>
    <scope>NUCLEOTIDE SEQUENCE</scope>
    <source>
        <strain evidence="4">SING2019-196</strain>
    </source>
</reference>
<evidence type="ECO:0000256" key="2">
    <source>
        <dbReference type="RuleBase" id="RU004168"/>
    </source>
</evidence>
<dbReference type="InterPro" id="IPR001792">
    <property type="entry name" value="Acylphosphatase-like_dom"/>
</dbReference>
<dbReference type="Proteomes" id="UP001279734">
    <property type="component" value="Unassembled WGS sequence"/>
</dbReference>
<organism evidence="4 5">
    <name type="scientific">Nepenthes gracilis</name>
    <name type="common">Slender pitcher plant</name>
    <dbReference type="NCBI Taxonomy" id="150966"/>
    <lineage>
        <taxon>Eukaryota</taxon>
        <taxon>Viridiplantae</taxon>
        <taxon>Streptophyta</taxon>
        <taxon>Embryophyta</taxon>
        <taxon>Tracheophyta</taxon>
        <taxon>Spermatophyta</taxon>
        <taxon>Magnoliopsida</taxon>
        <taxon>eudicotyledons</taxon>
        <taxon>Gunneridae</taxon>
        <taxon>Pentapetalae</taxon>
        <taxon>Caryophyllales</taxon>
        <taxon>Nepenthaceae</taxon>
        <taxon>Nepenthes</taxon>
    </lineage>
</organism>
<name>A0AAD3T712_NEPGR</name>
<comment type="caution">
    <text evidence="4">The sequence shown here is derived from an EMBL/GenBank/DDBJ whole genome shotgun (WGS) entry which is preliminary data.</text>
</comment>
<evidence type="ECO:0000256" key="1">
    <source>
        <dbReference type="PROSITE-ProRule" id="PRU00520"/>
    </source>
</evidence>
<dbReference type="InterPro" id="IPR017968">
    <property type="entry name" value="Acylphosphatase_CS"/>
</dbReference>
<dbReference type="EMBL" id="BSYO01000025">
    <property type="protein sequence ID" value="GMH23192.1"/>
    <property type="molecule type" value="Genomic_DNA"/>
</dbReference>
<dbReference type="PANTHER" id="PTHR47268:SF4">
    <property type="entry name" value="ACYLPHOSPHATASE"/>
    <property type="match status" value="1"/>
</dbReference>
<dbReference type="InterPro" id="IPR020456">
    <property type="entry name" value="Acylphosphatase"/>
</dbReference>
<comment type="catalytic activity">
    <reaction evidence="1">
        <text>an acyl phosphate + H2O = a carboxylate + phosphate + H(+)</text>
        <dbReference type="Rhea" id="RHEA:14965"/>
        <dbReference type="ChEBI" id="CHEBI:15377"/>
        <dbReference type="ChEBI" id="CHEBI:15378"/>
        <dbReference type="ChEBI" id="CHEBI:29067"/>
        <dbReference type="ChEBI" id="CHEBI:43474"/>
        <dbReference type="ChEBI" id="CHEBI:59918"/>
        <dbReference type="EC" id="3.6.1.7"/>
    </reaction>
</comment>
<dbReference type="AlphaFoldDB" id="A0AAD3T712"/>
<proteinExistence type="inferred from homology"/>